<evidence type="ECO:0000313" key="2">
    <source>
        <dbReference type="EMBL" id="MQY25292.1"/>
    </source>
</evidence>
<protein>
    <submittedName>
        <fullName evidence="2">Uncharacterized protein</fullName>
    </submittedName>
</protein>
<proteinExistence type="predicted"/>
<feature type="region of interest" description="Disordered" evidence="1">
    <location>
        <begin position="1"/>
        <end position="24"/>
    </location>
</feature>
<organism evidence="2 3">
    <name type="scientific">Nocardia aurantia</name>
    <dbReference type="NCBI Taxonomy" id="2585199"/>
    <lineage>
        <taxon>Bacteria</taxon>
        <taxon>Bacillati</taxon>
        <taxon>Actinomycetota</taxon>
        <taxon>Actinomycetes</taxon>
        <taxon>Mycobacteriales</taxon>
        <taxon>Nocardiaceae</taxon>
        <taxon>Nocardia</taxon>
    </lineage>
</organism>
<gene>
    <name evidence="2" type="ORF">NRB56_08480</name>
</gene>
<sequence length="67" mass="7401">MAFAARRSGELGSRCDEAARPENRSEDAIVVAALEKSGFHRPPMQVLDLARETVGNHRGLLDRLREA</sequence>
<keyword evidence="3" id="KW-1185">Reference proteome</keyword>
<evidence type="ECO:0000256" key="1">
    <source>
        <dbReference type="SAM" id="MobiDB-lite"/>
    </source>
</evidence>
<feature type="compositionally biased region" description="Basic and acidic residues" evidence="1">
    <location>
        <begin position="7"/>
        <end position="24"/>
    </location>
</feature>
<comment type="caution">
    <text evidence="2">The sequence shown here is derived from an EMBL/GenBank/DDBJ whole genome shotgun (WGS) entry which is preliminary data.</text>
</comment>
<reference evidence="2 3" key="1">
    <citation type="submission" date="2019-10" db="EMBL/GenBank/DDBJ databases">
        <title>Nocardia macrotermitis sp. nov. and Nocardia aurantia sp. nov., isolated from the gut of fungus growing-termite Macrotermes natalensis.</title>
        <authorList>
            <person name="Benndorf R."/>
            <person name="Schwitalla J."/>
            <person name="Martin K."/>
            <person name="De Beer W."/>
            <person name="Kaster A.-K."/>
            <person name="Vollmers J."/>
            <person name="Poulsen M."/>
            <person name="Beemelmanns C."/>
        </authorList>
    </citation>
    <scope>NUCLEOTIDE SEQUENCE [LARGE SCALE GENOMIC DNA]</scope>
    <source>
        <strain evidence="2 3">RB56</strain>
    </source>
</reference>
<name>A0A7K0DJ62_9NOCA</name>
<dbReference type="AlphaFoldDB" id="A0A7K0DJ62"/>
<dbReference type="RefSeq" id="WP_153339184.1">
    <property type="nucleotide sequence ID" value="NZ_WEGI01000002.1"/>
</dbReference>
<dbReference type="EMBL" id="WEGI01000002">
    <property type="protein sequence ID" value="MQY25292.1"/>
    <property type="molecule type" value="Genomic_DNA"/>
</dbReference>
<accession>A0A7K0DJ62</accession>
<evidence type="ECO:0000313" key="3">
    <source>
        <dbReference type="Proteomes" id="UP000431401"/>
    </source>
</evidence>
<dbReference type="Proteomes" id="UP000431401">
    <property type="component" value="Unassembled WGS sequence"/>
</dbReference>